<keyword evidence="2" id="KW-0805">Transcription regulation</keyword>
<dbReference type="Pfam" id="PF00126">
    <property type="entry name" value="HTH_1"/>
    <property type="match status" value="1"/>
</dbReference>
<evidence type="ECO:0000256" key="4">
    <source>
        <dbReference type="ARBA" id="ARBA00023163"/>
    </source>
</evidence>
<keyword evidence="4" id="KW-0804">Transcription</keyword>
<organism evidence="7 8">
    <name type="scientific">Roseateles aquae</name>
    <dbReference type="NCBI Taxonomy" id="3077235"/>
    <lineage>
        <taxon>Bacteria</taxon>
        <taxon>Pseudomonadati</taxon>
        <taxon>Pseudomonadota</taxon>
        <taxon>Betaproteobacteria</taxon>
        <taxon>Burkholderiales</taxon>
        <taxon>Sphaerotilaceae</taxon>
        <taxon>Roseateles</taxon>
    </lineage>
</organism>
<dbReference type="InterPro" id="IPR000847">
    <property type="entry name" value="LysR_HTH_N"/>
</dbReference>
<dbReference type="Pfam" id="PF03466">
    <property type="entry name" value="LysR_substrate"/>
    <property type="match status" value="1"/>
</dbReference>
<feature type="region of interest" description="Disordered" evidence="5">
    <location>
        <begin position="305"/>
        <end position="363"/>
    </location>
</feature>
<evidence type="ECO:0000313" key="8">
    <source>
        <dbReference type="Proteomes" id="UP001246372"/>
    </source>
</evidence>
<dbReference type="Gene3D" id="1.10.10.10">
    <property type="entry name" value="Winged helix-like DNA-binding domain superfamily/Winged helix DNA-binding domain"/>
    <property type="match status" value="1"/>
</dbReference>
<protein>
    <submittedName>
        <fullName evidence="7">LysR family transcriptional regulator</fullName>
    </submittedName>
</protein>
<dbReference type="Proteomes" id="UP001246372">
    <property type="component" value="Unassembled WGS sequence"/>
</dbReference>
<feature type="compositionally biased region" description="Low complexity" evidence="5">
    <location>
        <begin position="343"/>
        <end position="356"/>
    </location>
</feature>
<name>A0ABU3P8Z9_9BURK</name>
<dbReference type="SUPFAM" id="SSF53850">
    <property type="entry name" value="Periplasmic binding protein-like II"/>
    <property type="match status" value="1"/>
</dbReference>
<dbReference type="PROSITE" id="PS50931">
    <property type="entry name" value="HTH_LYSR"/>
    <property type="match status" value="1"/>
</dbReference>
<evidence type="ECO:0000313" key="7">
    <source>
        <dbReference type="EMBL" id="MDT8999057.1"/>
    </source>
</evidence>
<evidence type="ECO:0000256" key="5">
    <source>
        <dbReference type="SAM" id="MobiDB-lite"/>
    </source>
</evidence>
<dbReference type="Gene3D" id="3.40.190.10">
    <property type="entry name" value="Periplasmic binding protein-like II"/>
    <property type="match status" value="2"/>
</dbReference>
<evidence type="ECO:0000256" key="1">
    <source>
        <dbReference type="ARBA" id="ARBA00009437"/>
    </source>
</evidence>
<dbReference type="InterPro" id="IPR036390">
    <property type="entry name" value="WH_DNA-bd_sf"/>
</dbReference>
<comment type="caution">
    <text evidence="7">The sequence shown here is derived from an EMBL/GenBank/DDBJ whole genome shotgun (WGS) entry which is preliminary data.</text>
</comment>
<sequence>MEIRSLKQFLVLAEELHFGRAAERLHMTQPPLSMAIQKLEQSLGVPLFTRTRRTVVLTPAGAALREAAQRCLSELEQLPALVCAAAGGEQGRLRLGFVSTVGYGAMPQWLRGFRERYPGIALSLHEATLDVQLQAFERDELDAGFVIHAPGAVPAGFASLRIAVEPLVLAHAESQQFAAGKAALAQMLAQPLVIFPREIAPSLFDELMAFYRAQGQQPQIAQEAIQMQTIIHLVSAGMGVAWVPEAVSALQREGVQYQRLSARQLPAGLPMSETSLIWRERTVATAAPQAAPVVSRFIEHVRSALKPAGRERRQASLAASSPLNAAMTKGRAGKTGSDQHNARSSPSASKAKPGRSTQGGSGR</sequence>
<dbReference type="SUPFAM" id="SSF46785">
    <property type="entry name" value="Winged helix' DNA-binding domain"/>
    <property type="match status" value="1"/>
</dbReference>
<dbReference type="EMBL" id="JAVXZY010000002">
    <property type="protein sequence ID" value="MDT8999057.1"/>
    <property type="molecule type" value="Genomic_DNA"/>
</dbReference>
<accession>A0ABU3P8Z9</accession>
<reference evidence="7" key="1">
    <citation type="submission" date="2023-09" db="EMBL/GenBank/DDBJ databases">
        <title>Paucibacter sp. APW11 Genome sequencing and assembly.</title>
        <authorList>
            <person name="Kim I."/>
        </authorList>
    </citation>
    <scope>NUCLEOTIDE SEQUENCE</scope>
    <source>
        <strain evidence="7">APW11</strain>
    </source>
</reference>
<evidence type="ECO:0000256" key="2">
    <source>
        <dbReference type="ARBA" id="ARBA00023015"/>
    </source>
</evidence>
<evidence type="ECO:0000256" key="3">
    <source>
        <dbReference type="ARBA" id="ARBA00023125"/>
    </source>
</evidence>
<proteinExistence type="inferred from homology"/>
<dbReference type="PANTHER" id="PTHR30346:SF0">
    <property type="entry name" value="HCA OPERON TRANSCRIPTIONAL ACTIVATOR HCAR"/>
    <property type="match status" value="1"/>
</dbReference>
<evidence type="ECO:0000259" key="6">
    <source>
        <dbReference type="PROSITE" id="PS50931"/>
    </source>
</evidence>
<dbReference type="InterPro" id="IPR005119">
    <property type="entry name" value="LysR_subst-bd"/>
</dbReference>
<dbReference type="PRINTS" id="PR00039">
    <property type="entry name" value="HTHLYSR"/>
</dbReference>
<feature type="compositionally biased region" description="Basic and acidic residues" evidence="5">
    <location>
        <begin position="305"/>
        <end position="314"/>
    </location>
</feature>
<feature type="compositionally biased region" description="Low complexity" evidence="5">
    <location>
        <begin position="315"/>
        <end position="326"/>
    </location>
</feature>
<dbReference type="InterPro" id="IPR036388">
    <property type="entry name" value="WH-like_DNA-bd_sf"/>
</dbReference>
<comment type="similarity">
    <text evidence="1">Belongs to the LysR transcriptional regulatory family.</text>
</comment>
<keyword evidence="3" id="KW-0238">DNA-binding</keyword>
<keyword evidence="8" id="KW-1185">Reference proteome</keyword>
<dbReference type="PANTHER" id="PTHR30346">
    <property type="entry name" value="TRANSCRIPTIONAL DUAL REGULATOR HCAR-RELATED"/>
    <property type="match status" value="1"/>
</dbReference>
<gene>
    <name evidence="7" type="ORF">RQP53_07240</name>
</gene>
<feature type="domain" description="HTH lysR-type" evidence="6">
    <location>
        <begin position="1"/>
        <end position="58"/>
    </location>
</feature>